<protein>
    <recommendedName>
        <fullName evidence="3">MULE transposase domain-containing protein</fullName>
    </recommendedName>
</protein>
<sequence length="105" mass="12167">MIQKFGDKGICHNSTHGTNAYDFSLKTSLIIDEFSQGIPAGWCLSSHEHFRTMTIFFKEIKKDYRLLKSRFFISDMVAQFFNAWIAVMGDQRPAKLLCTWHVDEA</sequence>
<evidence type="ECO:0000313" key="1">
    <source>
        <dbReference type="EMBL" id="KAK2564159.1"/>
    </source>
</evidence>
<dbReference type="Proteomes" id="UP001249851">
    <property type="component" value="Unassembled WGS sequence"/>
</dbReference>
<accession>A0AAD9QN32</accession>
<reference evidence="1" key="1">
    <citation type="journal article" date="2023" name="G3 (Bethesda)">
        <title>Whole genome assembly and annotation of the endangered Caribbean coral Acropora cervicornis.</title>
        <authorList>
            <person name="Selwyn J.D."/>
            <person name="Vollmer S.V."/>
        </authorList>
    </citation>
    <scope>NUCLEOTIDE SEQUENCE</scope>
    <source>
        <strain evidence="1">K2</strain>
    </source>
</reference>
<evidence type="ECO:0008006" key="3">
    <source>
        <dbReference type="Google" id="ProtNLM"/>
    </source>
</evidence>
<gene>
    <name evidence="1" type="ORF">P5673_012399</name>
</gene>
<organism evidence="1 2">
    <name type="scientific">Acropora cervicornis</name>
    <name type="common">Staghorn coral</name>
    <dbReference type="NCBI Taxonomy" id="6130"/>
    <lineage>
        <taxon>Eukaryota</taxon>
        <taxon>Metazoa</taxon>
        <taxon>Cnidaria</taxon>
        <taxon>Anthozoa</taxon>
        <taxon>Hexacorallia</taxon>
        <taxon>Scleractinia</taxon>
        <taxon>Astrocoeniina</taxon>
        <taxon>Acroporidae</taxon>
        <taxon>Acropora</taxon>
    </lineage>
</organism>
<proteinExistence type="predicted"/>
<keyword evidence="2" id="KW-1185">Reference proteome</keyword>
<evidence type="ECO:0000313" key="2">
    <source>
        <dbReference type="Proteomes" id="UP001249851"/>
    </source>
</evidence>
<comment type="caution">
    <text evidence="1">The sequence shown here is derived from an EMBL/GenBank/DDBJ whole genome shotgun (WGS) entry which is preliminary data.</text>
</comment>
<dbReference type="AlphaFoldDB" id="A0AAD9QN32"/>
<name>A0AAD9QN32_ACRCE</name>
<dbReference type="EMBL" id="JARQWQ010000023">
    <property type="protein sequence ID" value="KAK2564159.1"/>
    <property type="molecule type" value="Genomic_DNA"/>
</dbReference>
<reference evidence="1" key="2">
    <citation type="journal article" date="2023" name="Science">
        <title>Genomic signatures of disease resistance in endangered staghorn corals.</title>
        <authorList>
            <person name="Vollmer S.V."/>
            <person name="Selwyn J.D."/>
            <person name="Despard B.A."/>
            <person name="Roesel C.L."/>
        </authorList>
    </citation>
    <scope>NUCLEOTIDE SEQUENCE</scope>
    <source>
        <strain evidence="1">K2</strain>
    </source>
</reference>